<organism evidence="1 2">
    <name type="scientific">Aureicoccus marinus</name>
    <dbReference type="NCBI Taxonomy" id="754435"/>
    <lineage>
        <taxon>Bacteria</taxon>
        <taxon>Pseudomonadati</taxon>
        <taxon>Bacteroidota</taxon>
        <taxon>Flavobacteriia</taxon>
        <taxon>Flavobacteriales</taxon>
        <taxon>Flavobacteriaceae</taxon>
        <taxon>Aureicoccus</taxon>
    </lineage>
</organism>
<evidence type="ECO:0000313" key="2">
    <source>
        <dbReference type="Proteomes" id="UP000239366"/>
    </source>
</evidence>
<gene>
    <name evidence="1" type="ORF">BST99_13130</name>
</gene>
<dbReference type="Proteomes" id="UP000239366">
    <property type="component" value="Unassembled WGS sequence"/>
</dbReference>
<keyword evidence="2" id="KW-1185">Reference proteome</keyword>
<dbReference type="AlphaFoldDB" id="A0A2S7TA76"/>
<sequence length="300" mass="34083">MIKKTLLVLLGLLVLSIIGGYFYFDNKFTPPENSLQLSGTGEVDIQWVGSAKVPYQAMLVPVQVNGFSETYYLQLDYGAPNTMLFTVPLKELDSLTRSEGKPDFSSLHLGDMKMERAGFYLKEYGYSINDNQYPIIGTLGSDILEKRVVEMDFEKGHFRFTLESPQADWTTLSFDKRKLIFHAKINERDLKLLFDSGTSAYQWITDKGNWEEARVPDGPVREDKANSWGRTLYVYTAPAKGLVQMGDVGIPLQEVTYVEGYSMTQELLMRFSGMEGMIGNKFFLGKTLVLDVKNQRYSLK</sequence>
<dbReference type="OrthoDB" id="7548156at2"/>
<dbReference type="RefSeq" id="WP_105002204.1">
    <property type="nucleotide sequence ID" value="NZ_MQVX01000001.1"/>
</dbReference>
<reference evidence="2" key="1">
    <citation type="submission" date="2016-11" db="EMBL/GenBank/DDBJ databases">
        <title>Trade-off between light-utilization and light-protection in marine flavobacteria.</title>
        <authorList>
            <person name="Kumagai Y."/>
            <person name="Yoshizawa S."/>
            <person name="Kogure K."/>
        </authorList>
    </citation>
    <scope>NUCLEOTIDE SEQUENCE [LARGE SCALE GENOMIC DNA]</scope>
    <source>
        <strain evidence="2">SG-18</strain>
    </source>
</reference>
<proteinExistence type="predicted"/>
<evidence type="ECO:0000313" key="1">
    <source>
        <dbReference type="EMBL" id="PQJ16534.1"/>
    </source>
</evidence>
<evidence type="ECO:0008006" key="3">
    <source>
        <dbReference type="Google" id="ProtNLM"/>
    </source>
</evidence>
<protein>
    <recommendedName>
        <fullName evidence="3">Peptidase A2 domain-containing protein</fullName>
    </recommendedName>
</protein>
<accession>A0A2S7TA76</accession>
<comment type="caution">
    <text evidence="1">The sequence shown here is derived from an EMBL/GenBank/DDBJ whole genome shotgun (WGS) entry which is preliminary data.</text>
</comment>
<dbReference type="EMBL" id="MQVX01000001">
    <property type="protein sequence ID" value="PQJ16534.1"/>
    <property type="molecule type" value="Genomic_DNA"/>
</dbReference>
<name>A0A2S7TA76_9FLAO</name>